<dbReference type="InParanoid" id="A0A7M7L036"/>
<dbReference type="EnsemblMetazoa" id="XM_022817780">
    <property type="protein sequence ID" value="XP_022673515"/>
    <property type="gene ID" value="LOC111255625"/>
</dbReference>
<evidence type="ECO:0000313" key="3">
    <source>
        <dbReference type="EnsemblMetazoa" id="XP_022673515"/>
    </source>
</evidence>
<name>A0A7M7L036_VARDE</name>
<reference evidence="3" key="1">
    <citation type="submission" date="2021-01" db="UniProtKB">
        <authorList>
            <consortium name="EnsemblMetazoa"/>
        </authorList>
    </citation>
    <scope>IDENTIFICATION</scope>
</reference>
<keyword evidence="4" id="KW-1185">Reference proteome</keyword>
<dbReference type="OMA" id="NAMFPTV"/>
<dbReference type="InterPro" id="IPR001202">
    <property type="entry name" value="WW_dom"/>
</dbReference>
<dbReference type="PROSITE" id="PS01159">
    <property type="entry name" value="WW_DOMAIN_1"/>
    <property type="match status" value="1"/>
</dbReference>
<dbReference type="FunCoup" id="A0A7M7L036">
    <property type="interactions" value="77"/>
</dbReference>
<proteinExistence type="predicted"/>
<dbReference type="OrthoDB" id="3045089at2759"/>
<feature type="region of interest" description="Disordered" evidence="1">
    <location>
        <begin position="313"/>
        <end position="349"/>
    </location>
</feature>
<dbReference type="KEGG" id="vde:111255625"/>
<evidence type="ECO:0000313" key="4">
    <source>
        <dbReference type="Proteomes" id="UP000594260"/>
    </source>
</evidence>
<dbReference type="InterPro" id="IPR036020">
    <property type="entry name" value="WW_dom_sf"/>
</dbReference>
<dbReference type="SUPFAM" id="SSF51045">
    <property type="entry name" value="WW domain"/>
    <property type="match status" value="1"/>
</dbReference>
<feature type="domain" description="WW" evidence="2">
    <location>
        <begin position="12"/>
        <end position="46"/>
    </location>
</feature>
<dbReference type="GeneID" id="111255625"/>
<accession>A0A7M7L036</accession>
<dbReference type="AlphaFoldDB" id="A0A7M7L036"/>
<dbReference type="Proteomes" id="UP000594260">
    <property type="component" value="Unplaced"/>
</dbReference>
<dbReference type="PANTHER" id="PTHR31245">
    <property type="entry name" value="UBIQUITIN SYSTEM COMPONENT CUE PROTEIN"/>
    <property type="match status" value="1"/>
</dbReference>
<dbReference type="Pfam" id="PF00397">
    <property type="entry name" value="WW"/>
    <property type="match status" value="1"/>
</dbReference>
<feature type="region of interest" description="Disordered" evidence="1">
    <location>
        <begin position="412"/>
        <end position="580"/>
    </location>
</feature>
<sequence>MAAVHPETLSTEPLPTGWETRYDTRTNRHYFVNHADHTTTWEDPRLRYPQLQNGSYAKYYLYGSGKTTPDSAIKSKIYHDDVISNCPPPYYGMLYYPPPLAPPAYTANVQGSPRDGFYTPAARAMGQYSPFFGSPKSPLRFKSDNKIVVDDKLLAKLVVQFPTVEEGHIFSLLKQYNNRENVVVGALLAEGYPRAQTNPSGHENVPPKLTQIDEALLSKLHSYFPKVDTDYIRSLLHKFNNEEHEVTRILVSGPESYNIRQPVSHQQSPLVKVRFLKLLFPDADEADIYLVLQNTDNNATEAMEHLEQQGYKKLEAPQRRPNAVPKEPPVPPRSTELKRANKNPTPSLPDQKKIIEKLKEEYPNIDPPLITMACESASWIEERTKHLLESVKPTERAPMSSSMQDLLKEILPPADGVERPPKLPDELRKADKATATSPEGKPEKTHRVKFFRRIFRFNKATSTQEDQQCPDASRPTVKGPDPKNMKGPSSRNILRDYMPWFGSNASNRKGPDSKNAKGTDQTKLAKGNDPSKAKGPDASKQQGTKVKVKGSQFSFFKKKDKEKHGSTTAGANCQRVIEVQ</sequence>
<dbReference type="Gene3D" id="2.20.70.10">
    <property type="match status" value="1"/>
</dbReference>
<feature type="compositionally biased region" description="Basic and acidic residues" evidence="1">
    <location>
        <begin position="416"/>
        <end position="432"/>
    </location>
</feature>
<dbReference type="RefSeq" id="XP_022673515.1">
    <property type="nucleotide sequence ID" value="XM_022817780.1"/>
</dbReference>
<organism evidence="3 4">
    <name type="scientific">Varroa destructor</name>
    <name type="common">Honeybee mite</name>
    <dbReference type="NCBI Taxonomy" id="109461"/>
    <lineage>
        <taxon>Eukaryota</taxon>
        <taxon>Metazoa</taxon>
        <taxon>Ecdysozoa</taxon>
        <taxon>Arthropoda</taxon>
        <taxon>Chelicerata</taxon>
        <taxon>Arachnida</taxon>
        <taxon>Acari</taxon>
        <taxon>Parasitiformes</taxon>
        <taxon>Mesostigmata</taxon>
        <taxon>Gamasina</taxon>
        <taxon>Dermanyssoidea</taxon>
        <taxon>Varroidae</taxon>
        <taxon>Varroa</taxon>
    </lineage>
</organism>
<feature type="compositionally biased region" description="Basic residues" evidence="1">
    <location>
        <begin position="446"/>
        <end position="456"/>
    </location>
</feature>
<evidence type="ECO:0000256" key="1">
    <source>
        <dbReference type="SAM" id="MobiDB-lite"/>
    </source>
</evidence>
<evidence type="ECO:0000259" key="2">
    <source>
        <dbReference type="PROSITE" id="PS50020"/>
    </source>
</evidence>
<protein>
    <recommendedName>
        <fullName evidence="2">WW domain-containing protein</fullName>
    </recommendedName>
</protein>
<dbReference type="CDD" id="cd00201">
    <property type="entry name" value="WW"/>
    <property type="match status" value="1"/>
</dbReference>
<dbReference type="PANTHER" id="PTHR31245:SF20">
    <property type="entry name" value="F18B13.13 PROTEIN"/>
    <property type="match status" value="1"/>
</dbReference>
<dbReference type="SMART" id="SM00456">
    <property type="entry name" value="WW"/>
    <property type="match status" value="1"/>
</dbReference>
<dbReference type="CDD" id="cd14279">
    <property type="entry name" value="CUE"/>
    <property type="match status" value="1"/>
</dbReference>
<dbReference type="PROSITE" id="PS50020">
    <property type="entry name" value="WW_DOMAIN_2"/>
    <property type="match status" value="1"/>
</dbReference>